<dbReference type="EMBL" id="JAWDGP010002984">
    <property type="protein sequence ID" value="KAK3778233.1"/>
    <property type="molecule type" value="Genomic_DNA"/>
</dbReference>
<evidence type="ECO:0000313" key="1">
    <source>
        <dbReference type="EMBL" id="KAK3778233.1"/>
    </source>
</evidence>
<dbReference type="AlphaFoldDB" id="A0AAE0ZZM3"/>
<accession>A0AAE0ZZM3</accession>
<evidence type="ECO:0000313" key="2">
    <source>
        <dbReference type="Proteomes" id="UP001283361"/>
    </source>
</evidence>
<protein>
    <submittedName>
        <fullName evidence="1">Uncharacterized protein</fullName>
    </submittedName>
</protein>
<name>A0AAE0ZZM3_9GAST</name>
<comment type="caution">
    <text evidence="1">The sequence shown here is derived from an EMBL/GenBank/DDBJ whole genome shotgun (WGS) entry which is preliminary data.</text>
</comment>
<reference evidence="1" key="1">
    <citation type="journal article" date="2023" name="G3 (Bethesda)">
        <title>A reference genome for the long-term kleptoplast-retaining sea slug Elysia crispata morphotype clarki.</title>
        <authorList>
            <person name="Eastman K.E."/>
            <person name="Pendleton A.L."/>
            <person name="Shaikh M.A."/>
            <person name="Suttiyut T."/>
            <person name="Ogas R."/>
            <person name="Tomko P."/>
            <person name="Gavelis G."/>
            <person name="Widhalm J.R."/>
            <person name="Wisecaver J.H."/>
        </authorList>
    </citation>
    <scope>NUCLEOTIDE SEQUENCE</scope>
    <source>
        <strain evidence="1">ECLA1</strain>
    </source>
</reference>
<proteinExistence type="predicted"/>
<gene>
    <name evidence="1" type="ORF">RRG08_060160</name>
</gene>
<keyword evidence="2" id="KW-1185">Reference proteome</keyword>
<dbReference type="Proteomes" id="UP001283361">
    <property type="component" value="Unassembled WGS sequence"/>
</dbReference>
<sequence length="82" mass="9178">MRDLPSQQDRCRSEKVASDPPARTVVLYRILGSLTLRHNSFARCLVPFQSVALSLRVETSPGHPRLNEFPVTAPVMFPVCDV</sequence>
<organism evidence="1 2">
    <name type="scientific">Elysia crispata</name>
    <name type="common">lettuce slug</name>
    <dbReference type="NCBI Taxonomy" id="231223"/>
    <lineage>
        <taxon>Eukaryota</taxon>
        <taxon>Metazoa</taxon>
        <taxon>Spiralia</taxon>
        <taxon>Lophotrochozoa</taxon>
        <taxon>Mollusca</taxon>
        <taxon>Gastropoda</taxon>
        <taxon>Heterobranchia</taxon>
        <taxon>Euthyneura</taxon>
        <taxon>Panpulmonata</taxon>
        <taxon>Sacoglossa</taxon>
        <taxon>Placobranchoidea</taxon>
        <taxon>Plakobranchidae</taxon>
        <taxon>Elysia</taxon>
    </lineage>
</organism>